<keyword evidence="2" id="KW-1185">Reference proteome</keyword>
<name>A0A2I0ITT1_PUNGR</name>
<dbReference type="Proteomes" id="UP000233551">
    <property type="component" value="Unassembled WGS sequence"/>
</dbReference>
<proteinExistence type="predicted"/>
<protein>
    <submittedName>
        <fullName evidence="1">Uncharacterized protein</fullName>
    </submittedName>
</protein>
<dbReference type="AlphaFoldDB" id="A0A2I0ITT1"/>
<evidence type="ECO:0000313" key="1">
    <source>
        <dbReference type="EMBL" id="PKI47143.1"/>
    </source>
</evidence>
<evidence type="ECO:0000313" key="2">
    <source>
        <dbReference type="Proteomes" id="UP000233551"/>
    </source>
</evidence>
<organism evidence="1 2">
    <name type="scientific">Punica granatum</name>
    <name type="common">Pomegranate</name>
    <dbReference type="NCBI Taxonomy" id="22663"/>
    <lineage>
        <taxon>Eukaryota</taxon>
        <taxon>Viridiplantae</taxon>
        <taxon>Streptophyta</taxon>
        <taxon>Embryophyta</taxon>
        <taxon>Tracheophyta</taxon>
        <taxon>Spermatophyta</taxon>
        <taxon>Magnoliopsida</taxon>
        <taxon>eudicotyledons</taxon>
        <taxon>Gunneridae</taxon>
        <taxon>Pentapetalae</taxon>
        <taxon>rosids</taxon>
        <taxon>malvids</taxon>
        <taxon>Myrtales</taxon>
        <taxon>Lythraceae</taxon>
        <taxon>Punica</taxon>
    </lineage>
</organism>
<accession>A0A2I0ITT1</accession>
<comment type="caution">
    <text evidence="1">The sequence shown here is derived from an EMBL/GenBank/DDBJ whole genome shotgun (WGS) entry which is preliminary data.</text>
</comment>
<gene>
    <name evidence="1" type="ORF">CRG98_032457</name>
</gene>
<sequence length="184" mass="18533">MDTGGGASIVGSDGGGGAVVGRVAGGGGILIRWTAFATLQSMGRRDLRVRVDRWLVPQRRFESCSKAMSSTMLAAIWLTIPFSIVMSHFNATMRAAPSVEVDGAWAAGDGIGGGTAPECAGGASTGVGGGDDLPSKVIDPTVGGKTMMVVPKVGNVLPSVSVLVCGGSVGFSCADGLFEARTRD</sequence>
<dbReference type="EMBL" id="PGOL01002547">
    <property type="protein sequence ID" value="PKI47143.1"/>
    <property type="molecule type" value="Genomic_DNA"/>
</dbReference>
<reference evidence="1 2" key="1">
    <citation type="submission" date="2017-11" db="EMBL/GenBank/DDBJ databases">
        <title>De-novo sequencing of pomegranate (Punica granatum L.) genome.</title>
        <authorList>
            <person name="Akparov Z."/>
            <person name="Amiraslanov A."/>
            <person name="Hajiyeva S."/>
            <person name="Abbasov M."/>
            <person name="Kaur K."/>
            <person name="Hamwieh A."/>
            <person name="Solovyev V."/>
            <person name="Salamov A."/>
            <person name="Braich B."/>
            <person name="Kosarev P."/>
            <person name="Mahmoud A."/>
            <person name="Hajiyev E."/>
            <person name="Babayeva S."/>
            <person name="Izzatullayeva V."/>
            <person name="Mammadov A."/>
            <person name="Mammadov A."/>
            <person name="Sharifova S."/>
            <person name="Ojaghi J."/>
            <person name="Eynullazada K."/>
            <person name="Bayramov B."/>
            <person name="Abdulazimova A."/>
            <person name="Shahmuradov I."/>
        </authorList>
    </citation>
    <scope>NUCLEOTIDE SEQUENCE [LARGE SCALE GENOMIC DNA]</scope>
    <source>
        <strain evidence="2">cv. AG2017</strain>
        <tissue evidence="1">Leaf</tissue>
    </source>
</reference>